<dbReference type="Proteomes" id="UP000256661">
    <property type="component" value="Unassembled WGS sequence"/>
</dbReference>
<name>A0A3D9TA42_9ACTN</name>
<organism evidence="2 3">
    <name type="scientific">Thermomonospora umbrina</name>
    <dbReference type="NCBI Taxonomy" id="111806"/>
    <lineage>
        <taxon>Bacteria</taxon>
        <taxon>Bacillati</taxon>
        <taxon>Actinomycetota</taxon>
        <taxon>Actinomycetes</taxon>
        <taxon>Streptosporangiales</taxon>
        <taxon>Thermomonosporaceae</taxon>
        <taxon>Thermomonospora</taxon>
    </lineage>
</organism>
<dbReference type="EMBL" id="QTTT01000001">
    <property type="protein sequence ID" value="REF00642.1"/>
    <property type="molecule type" value="Genomic_DNA"/>
</dbReference>
<gene>
    <name evidence="2" type="ORF">DFJ69_6198</name>
</gene>
<dbReference type="AlphaFoldDB" id="A0A3D9TA42"/>
<dbReference type="InterPro" id="IPR032584">
    <property type="entry name" value="DUF4913"/>
</dbReference>
<protein>
    <submittedName>
        <fullName evidence="2">Uncharacterized protein DUF4913</fullName>
    </submittedName>
</protein>
<dbReference type="Pfam" id="PF16259">
    <property type="entry name" value="DUF4913"/>
    <property type="match status" value="1"/>
</dbReference>
<dbReference type="RefSeq" id="WP_116025770.1">
    <property type="nucleotide sequence ID" value="NZ_QTTT01000001.1"/>
</dbReference>
<evidence type="ECO:0000313" key="3">
    <source>
        <dbReference type="Proteomes" id="UP000256661"/>
    </source>
</evidence>
<dbReference type="OrthoDB" id="4570343at2"/>
<sequence length="142" mass="15995">MSVDPGSPAPAQEEAPPRPVFDNVEEWVLERFLPMYRRTLGGEFRWCAQWWLHSEAVSRLTALWRSWEALRLEPATGIADWYHYLDSQLPILLGARGPFYQCSEDQHIEPHQAGAEPAPPGYWDVASPPPEADQGPDATAEG</sequence>
<feature type="region of interest" description="Disordered" evidence="1">
    <location>
        <begin position="104"/>
        <end position="142"/>
    </location>
</feature>
<evidence type="ECO:0000313" key="2">
    <source>
        <dbReference type="EMBL" id="REF00642.1"/>
    </source>
</evidence>
<evidence type="ECO:0000256" key="1">
    <source>
        <dbReference type="SAM" id="MobiDB-lite"/>
    </source>
</evidence>
<comment type="caution">
    <text evidence="2">The sequence shown here is derived from an EMBL/GenBank/DDBJ whole genome shotgun (WGS) entry which is preliminary data.</text>
</comment>
<keyword evidence="3" id="KW-1185">Reference proteome</keyword>
<proteinExistence type="predicted"/>
<accession>A0A3D9TA42</accession>
<reference evidence="2 3" key="1">
    <citation type="submission" date="2018-08" db="EMBL/GenBank/DDBJ databases">
        <title>Sequencing the genomes of 1000 actinobacteria strains.</title>
        <authorList>
            <person name="Klenk H.-P."/>
        </authorList>
    </citation>
    <scope>NUCLEOTIDE SEQUENCE [LARGE SCALE GENOMIC DNA]</scope>
    <source>
        <strain evidence="2 3">DSM 43927</strain>
    </source>
</reference>